<gene>
    <name evidence="1" type="ORF">DEO27_018665</name>
</gene>
<dbReference type="AlphaFoldDB" id="A0A5C1I9C3"/>
<reference evidence="1" key="1">
    <citation type="submission" date="2019-08" db="EMBL/GenBank/DDBJ databases">
        <title>Comparative genome analysis confer to the adaptation heavy metal polluted environment.</title>
        <authorList>
            <person name="Li Y."/>
        </authorList>
    </citation>
    <scope>NUCLEOTIDE SEQUENCE [LARGE SCALE GENOMIC DNA]</scope>
    <source>
        <strain evidence="1">P1</strain>
    </source>
</reference>
<keyword evidence="2" id="KW-1185">Reference proteome</keyword>
<dbReference type="Proteomes" id="UP000251402">
    <property type="component" value="Chromosome"/>
</dbReference>
<organism evidence="1 2">
    <name type="scientific">Mucilaginibacter rubeus</name>
    <dbReference type="NCBI Taxonomy" id="2027860"/>
    <lineage>
        <taxon>Bacteria</taxon>
        <taxon>Pseudomonadati</taxon>
        <taxon>Bacteroidota</taxon>
        <taxon>Sphingobacteriia</taxon>
        <taxon>Sphingobacteriales</taxon>
        <taxon>Sphingobacteriaceae</taxon>
        <taxon>Mucilaginibacter</taxon>
    </lineage>
</organism>
<dbReference type="Gene3D" id="2.40.160.170">
    <property type="match status" value="1"/>
</dbReference>
<evidence type="ECO:0000313" key="1">
    <source>
        <dbReference type="EMBL" id="QEM14484.1"/>
    </source>
</evidence>
<protein>
    <recommendedName>
        <fullName evidence="3">Outer membrane protein beta-barrel domain-containing protein</fullName>
    </recommendedName>
</protein>
<dbReference type="OrthoDB" id="597504at2"/>
<name>A0A5C1I9C3_9SPHI</name>
<dbReference type="EMBL" id="CP043450">
    <property type="protein sequence ID" value="QEM14484.1"/>
    <property type="molecule type" value="Genomic_DNA"/>
</dbReference>
<proteinExistence type="predicted"/>
<sequence>MGKSSKAQNADWRDQVTNQKSLHFNVGTQGVGAEFAYGVLPKMSLRLGANIIPVSADNVFSVSGFNSNSRMSANFSNIHLLADFIPFKSAPGFRLVGGAGYFINAKGKIAVQPKDNYTYGDIVLNNEEVGNLNMNVNWRGFAPYAGIGLLKPFSNRTFNVNLDLGTYFLKQPDANITASGILSGNTSQSAQLQQNLKGYRFLPVVQLNFNFRIQ</sequence>
<accession>A0A5C1I9C3</accession>
<evidence type="ECO:0000313" key="2">
    <source>
        <dbReference type="Proteomes" id="UP000251402"/>
    </source>
</evidence>
<dbReference type="KEGG" id="mrub:DEO27_018665"/>
<evidence type="ECO:0008006" key="3">
    <source>
        <dbReference type="Google" id="ProtNLM"/>
    </source>
</evidence>